<keyword evidence="1" id="KW-0472">Membrane</keyword>
<evidence type="ECO:0000256" key="1">
    <source>
        <dbReference type="SAM" id="Phobius"/>
    </source>
</evidence>
<dbReference type="EMBL" id="CP017560">
    <property type="protein sequence ID" value="AOV08888.1"/>
    <property type="molecule type" value="Genomic_DNA"/>
</dbReference>
<feature type="transmembrane region" description="Helical" evidence="1">
    <location>
        <begin position="33"/>
        <end position="54"/>
    </location>
</feature>
<sequence length="88" mass="9897">MSNMQMREKLRNIATAAKNGEQIPEHSKRFGMFIFYLFATIGVLAIIVFAIVLFIHDHPIGALMTIAIALAIIYILYKIKSADEISID</sequence>
<evidence type="ECO:0000313" key="3">
    <source>
        <dbReference type="Proteomes" id="UP000185746"/>
    </source>
</evidence>
<keyword evidence="3" id="KW-1185">Reference proteome</keyword>
<dbReference type="AlphaFoldDB" id="A0A1D8JJJ5"/>
<gene>
    <name evidence="2" type="ORF">BI350_15920</name>
</gene>
<evidence type="ECO:0000313" key="2">
    <source>
        <dbReference type="EMBL" id="AOV08888.1"/>
    </source>
</evidence>
<dbReference type="RefSeq" id="WP_075529054.1">
    <property type="nucleotide sequence ID" value="NZ_CP017560.1"/>
</dbReference>
<protein>
    <submittedName>
        <fullName evidence="2">Uncharacterized protein</fullName>
    </submittedName>
</protein>
<dbReference type="KEGG" id="surl:BI350_15920"/>
<name>A0A1D8JJJ5_9BACL</name>
<dbReference type="Proteomes" id="UP000185746">
    <property type="component" value="Chromosome"/>
</dbReference>
<organism evidence="2 3">
    <name type="scientific">Sporosarcina ureilytica</name>
    <dbReference type="NCBI Taxonomy" id="298596"/>
    <lineage>
        <taxon>Bacteria</taxon>
        <taxon>Bacillati</taxon>
        <taxon>Bacillota</taxon>
        <taxon>Bacilli</taxon>
        <taxon>Bacillales</taxon>
        <taxon>Caryophanaceae</taxon>
        <taxon>Sporosarcina</taxon>
    </lineage>
</organism>
<feature type="transmembrane region" description="Helical" evidence="1">
    <location>
        <begin position="60"/>
        <end position="77"/>
    </location>
</feature>
<keyword evidence="1" id="KW-0812">Transmembrane</keyword>
<accession>A0A1D8JJJ5</accession>
<reference evidence="2 3" key="1">
    <citation type="submission" date="2016-09" db="EMBL/GenBank/DDBJ databases">
        <title>Complete genome sequence of the Lysinibacillus sphaericus LMG 22257, a specie of Bacillus with ureolytic activity that can effectively biodeposit calcium carbonate.</title>
        <authorList>
            <person name="Yan W."/>
        </authorList>
    </citation>
    <scope>NUCLEOTIDE SEQUENCE [LARGE SCALE GENOMIC DNA]</scope>
    <source>
        <strain evidence="2 3">LMG 22257</strain>
    </source>
</reference>
<keyword evidence="1" id="KW-1133">Transmembrane helix</keyword>
<proteinExistence type="predicted"/>